<evidence type="ECO:0000256" key="6">
    <source>
        <dbReference type="ARBA" id="ARBA00022840"/>
    </source>
</evidence>
<evidence type="ECO:0000256" key="9">
    <source>
        <dbReference type="ARBA" id="ARBA00023065"/>
    </source>
</evidence>
<organism evidence="13 14">
    <name type="scientific">Pseudonocardia bannensis</name>
    <dbReference type="NCBI Taxonomy" id="630973"/>
    <lineage>
        <taxon>Bacteria</taxon>
        <taxon>Bacillati</taxon>
        <taxon>Actinomycetota</taxon>
        <taxon>Actinomycetes</taxon>
        <taxon>Pseudonocardiales</taxon>
        <taxon>Pseudonocardiaceae</taxon>
        <taxon>Pseudonocardia</taxon>
    </lineage>
</organism>
<evidence type="ECO:0000256" key="7">
    <source>
        <dbReference type="ARBA" id="ARBA00022967"/>
    </source>
</evidence>
<keyword evidence="9" id="KW-0406">Ion transport</keyword>
<dbReference type="PANTHER" id="PTHR42781:SF5">
    <property type="entry name" value="PUTRESCINE TRANSPORT ATP-BINDING PROTEIN POTG"/>
    <property type="match status" value="1"/>
</dbReference>
<keyword evidence="10" id="KW-0472">Membrane</keyword>
<dbReference type="GO" id="GO:0043190">
    <property type="term" value="C:ATP-binding cassette (ABC) transporter complex"/>
    <property type="evidence" value="ECO:0007669"/>
    <property type="project" value="InterPro"/>
</dbReference>
<keyword evidence="14" id="KW-1185">Reference proteome</keyword>
<evidence type="ECO:0000256" key="11">
    <source>
        <dbReference type="ARBA" id="ARBA00066388"/>
    </source>
</evidence>
<name>A0A848DCU3_9PSEU</name>
<keyword evidence="1" id="KW-0813">Transport</keyword>
<dbReference type="Gene3D" id="3.40.50.300">
    <property type="entry name" value="P-loop containing nucleotide triphosphate hydrolases"/>
    <property type="match status" value="1"/>
</dbReference>
<dbReference type="InterPro" id="IPR003439">
    <property type="entry name" value="ABC_transporter-like_ATP-bd"/>
</dbReference>
<evidence type="ECO:0000313" key="14">
    <source>
        <dbReference type="Proteomes" id="UP000586918"/>
    </source>
</evidence>
<dbReference type="PANTHER" id="PTHR42781">
    <property type="entry name" value="SPERMIDINE/PUTRESCINE IMPORT ATP-BINDING PROTEIN POTA"/>
    <property type="match status" value="1"/>
</dbReference>
<dbReference type="GO" id="GO:0015418">
    <property type="term" value="F:ABC-type quaternary ammonium compound transporting activity"/>
    <property type="evidence" value="ECO:0007669"/>
    <property type="project" value="UniProtKB-EC"/>
</dbReference>
<dbReference type="RefSeq" id="WP_169409914.1">
    <property type="nucleotide sequence ID" value="NZ_JAAXKZ010000004.1"/>
</dbReference>
<keyword evidence="5" id="KW-0547">Nucleotide-binding</keyword>
<evidence type="ECO:0000256" key="3">
    <source>
        <dbReference type="ARBA" id="ARBA00022496"/>
    </source>
</evidence>
<dbReference type="EC" id="7.6.2.9" evidence="11"/>
<dbReference type="Pfam" id="PF08402">
    <property type="entry name" value="TOBE_2"/>
    <property type="match status" value="1"/>
</dbReference>
<dbReference type="PROSITE" id="PS50893">
    <property type="entry name" value="ABC_TRANSPORTER_2"/>
    <property type="match status" value="1"/>
</dbReference>
<dbReference type="GO" id="GO:0005524">
    <property type="term" value="F:ATP binding"/>
    <property type="evidence" value="ECO:0007669"/>
    <property type="project" value="UniProtKB-KW"/>
</dbReference>
<dbReference type="CDD" id="cd03259">
    <property type="entry name" value="ABC_Carb_Solutes_like"/>
    <property type="match status" value="1"/>
</dbReference>
<keyword evidence="6 13" id="KW-0067">ATP-binding</keyword>
<protein>
    <recommendedName>
        <fullName evidence="11">ABC-type quaternary amine transporter</fullName>
        <ecNumber evidence="11">7.6.2.9</ecNumber>
    </recommendedName>
</protein>
<dbReference type="AlphaFoldDB" id="A0A848DCU3"/>
<dbReference type="Gene3D" id="2.40.50.450">
    <property type="match status" value="1"/>
</dbReference>
<dbReference type="InterPro" id="IPR050093">
    <property type="entry name" value="ABC_SmlMolc_Importer"/>
</dbReference>
<reference evidence="13 14" key="1">
    <citation type="submission" date="2020-04" db="EMBL/GenBank/DDBJ databases">
        <authorList>
            <person name="Klaysubun C."/>
            <person name="Duangmal K."/>
            <person name="Lipun K."/>
        </authorList>
    </citation>
    <scope>NUCLEOTIDE SEQUENCE [LARGE SCALE GENOMIC DNA]</scope>
    <source>
        <strain evidence="13 14">DSM 45300</strain>
    </source>
</reference>
<comment type="caution">
    <text evidence="13">The sequence shown here is derived from an EMBL/GenBank/DDBJ whole genome shotgun (WGS) entry which is preliminary data.</text>
</comment>
<dbReference type="FunFam" id="3.40.50.300:FF:000425">
    <property type="entry name" value="Probable ABC transporter, ATP-binding subunit"/>
    <property type="match status" value="1"/>
</dbReference>
<evidence type="ECO:0000256" key="4">
    <source>
        <dbReference type="ARBA" id="ARBA00022519"/>
    </source>
</evidence>
<dbReference type="InterPro" id="IPR003593">
    <property type="entry name" value="AAA+_ATPase"/>
</dbReference>
<dbReference type="GO" id="GO:0016887">
    <property type="term" value="F:ATP hydrolysis activity"/>
    <property type="evidence" value="ECO:0007669"/>
    <property type="project" value="InterPro"/>
</dbReference>
<keyword evidence="2" id="KW-1003">Cell membrane</keyword>
<dbReference type="SUPFAM" id="SSF50331">
    <property type="entry name" value="MOP-like"/>
    <property type="match status" value="1"/>
</dbReference>
<dbReference type="InterPro" id="IPR008995">
    <property type="entry name" value="Mo/tungstate-bd_C_term_dom"/>
</dbReference>
<dbReference type="InterPro" id="IPR017871">
    <property type="entry name" value="ABC_transporter-like_CS"/>
</dbReference>
<accession>A0A848DCU3</accession>
<dbReference type="PROSITE" id="PS00211">
    <property type="entry name" value="ABC_TRANSPORTER_1"/>
    <property type="match status" value="1"/>
</dbReference>
<keyword evidence="7" id="KW-1278">Translocase</keyword>
<dbReference type="SMART" id="SM00382">
    <property type="entry name" value="AAA"/>
    <property type="match status" value="1"/>
</dbReference>
<evidence type="ECO:0000256" key="2">
    <source>
        <dbReference type="ARBA" id="ARBA00022475"/>
    </source>
</evidence>
<dbReference type="InterPro" id="IPR013611">
    <property type="entry name" value="Transp-assoc_OB_typ2"/>
</dbReference>
<evidence type="ECO:0000256" key="1">
    <source>
        <dbReference type="ARBA" id="ARBA00022448"/>
    </source>
</evidence>
<sequence>MTEIRDRVRAAGKDENVAGGLRVAGVSKSYGAVPVLRGVDLDVEEGSLTAVLGRSGCGKTTLLRLIAGFDRPDAGTIHLAGRPVAGPGLVLAPEERRIGYVTQEGNLFPHLTVAANIAFGLPRRARRARHRVSALLEMVGLDGGYARRYPHELSGGQQQRVALARALAPEPGIVLLDEPFAALDVELRESTRRAVVDVLAAAGATTVLVTHDQAEALSLASRVAVMRDGAVVQVASPAELYRNPVDRAVAAFVGDVVALPATLRGGIAECALGGLPIAGDGGAGDGPVTVLVRPEQIALDGDDGDVPAQVLEIEYYGHDAVVRLGLGGAVTVRARCPGYALPAVGSHVRLVVRGEVGVDRS</sequence>
<gene>
    <name evidence="13" type="ORF">HF519_02195</name>
</gene>
<dbReference type="Pfam" id="PF00005">
    <property type="entry name" value="ABC_tran"/>
    <property type="match status" value="1"/>
</dbReference>
<keyword evidence="8" id="KW-0408">Iron</keyword>
<evidence type="ECO:0000256" key="5">
    <source>
        <dbReference type="ARBA" id="ARBA00022741"/>
    </source>
</evidence>
<feature type="domain" description="ABC transporter" evidence="12">
    <location>
        <begin position="21"/>
        <end position="253"/>
    </location>
</feature>
<dbReference type="Proteomes" id="UP000586918">
    <property type="component" value="Unassembled WGS sequence"/>
</dbReference>
<proteinExistence type="predicted"/>
<keyword evidence="4" id="KW-0997">Cell inner membrane</keyword>
<evidence type="ECO:0000259" key="12">
    <source>
        <dbReference type="PROSITE" id="PS50893"/>
    </source>
</evidence>
<dbReference type="GO" id="GO:0015408">
    <property type="term" value="F:ABC-type ferric iron transporter activity"/>
    <property type="evidence" value="ECO:0007669"/>
    <property type="project" value="InterPro"/>
</dbReference>
<evidence type="ECO:0000313" key="13">
    <source>
        <dbReference type="EMBL" id="NMH90416.1"/>
    </source>
</evidence>
<dbReference type="InterPro" id="IPR015853">
    <property type="entry name" value="ABC_transpr_FbpC"/>
</dbReference>
<dbReference type="SUPFAM" id="SSF52540">
    <property type="entry name" value="P-loop containing nucleoside triphosphate hydrolases"/>
    <property type="match status" value="1"/>
</dbReference>
<keyword evidence="3" id="KW-0410">Iron transport</keyword>
<evidence type="ECO:0000256" key="10">
    <source>
        <dbReference type="ARBA" id="ARBA00023136"/>
    </source>
</evidence>
<dbReference type="EMBL" id="JAAXKZ010000004">
    <property type="protein sequence ID" value="NMH90416.1"/>
    <property type="molecule type" value="Genomic_DNA"/>
</dbReference>
<dbReference type="InterPro" id="IPR027417">
    <property type="entry name" value="P-loop_NTPase"/>
</dbReference>
<evidence type="ECO:0000256" key="8">
    <source>
        <dbReference type="ARBA" id="ARBA00023004"/>
    </source>
</evidence>